<dbReference type="GO" id="GO:0046872">
    <property type="term" value="F:metal ion binding"/>
    <property type="evidence" value="ECO:0007669"/>
    <property type="project" value="UniProtKB-KW"/>
</dbReference>
<evidence type="ECO:0000313" key="12">
    <source>
        <dbReference type="EMBL" id="WFG39250.1"/>
    </source>
</evidence>
<evidence type="ECO:0000256" key="4">
    <source>
        <dbReference type="ARBA" id="ARBA00022630"/>
    </source>
</evidence>
<evidence type="ECO:0000256" key="1">
    <source>
        <dbReference type="ARBA" id="ARBA00001974"/>
    </source>
</evidence>
<dbReference type="CDD" id="cd00537">
    <property type="entry name" value="MTHFR"/>
    <property type="match status" value="1"/>
</dbReference>
<keyword evidence="7" id="KW-0560">Oxidoreductase</keyword>
<protein>
    <recommendedName>
        <fullName evidence="10">Hcy-binding domain-containing protein</fullName>
    </recommendedName>
</protein>
<evidence type="ECO:0000256" key="7">
    <source>
        <dbReference type="ARBA" id="ARBA00023002"/>
    </source>
</evidence>
<dbReference type="Proteomes" id="UP001321249">
    <property type="component" value="Unassembled WGS sequence"/>
</dbReference>
<feature type="region of interest" description="Disordered" evidence="9">
    <location>
        <begin position="302"/>
        <end position="327"/>
    </location>
</feature>
<dbReference type="Gene3D" id="3.20.20.330">
    <property type="entry name" value="Homocysteine-binding-like domain"/>
    <property type="match status" value="1"/>
</dbReference>
<feature type="compositionally biased region" description="Basic and acidic residues" evidence="9">
    <location>
        <begin position="311"/>
        <end position="327"/>
    </location>
</feature>
<dbReference type="Pfam" id="PF02574">
    <property type="entry name" value="S-methyl_trans"/>
    <property type="match status" value="1"/>
</dbReference>
<name>A0AAJ5ZE44_9CHLR</name>
<dbReference type="SUPFAM" id="SSF51730">
    <property type="entry name" value="FAD-linked oxidoreductase"/>
    <property type="match status" value="1"/>
</dbReference>
<evidence type="ECO:0000256" key="3">
    <source>
        <dbReference type="ARBA" id="ARBA00022603"/>
    </source>
</evidence>
<comment type="pathway">
    <text evidence="2">One-carbon metabolism; tetrahydrofolate interconversion.</text>
</comment>
<dbReference type="InterPro" id="IPR029041">
    <property type="entry name" value="FAD-linked_oxidoreductase-like"/>
</dbReference>
<evidence type="ECO:0000256" key="2">
    <source>
        <dbReference type="ARBA" id="ARBA00004777"/>
    </source>
</evidence>
<feature type="domain" description="Hcy-binding" evidence="10">
    <location>
        <begin position="5"/>
        <end position="298"/>
    </location>
</feature>
<keyword evidence="6" id="KW-0274">FAD</keyword>
<dbReference type="GO" id="GO:0008168">
    <property type="term" value="F:methyltransferase activity"/>
    <property type="evidence" value="ECO:0007669"/>
    <property type="project" value="UniProtKB-UniRule"/>
</dbReference>
<dbReference type="PANTHER" id="PTHR11103">
    <property type="entry name" value="SLR1189 PROTEIN"/>
    <property type="match status" value="1"/>
</dbReference>
<dbReference type="Pfam" id="PF02219">
    <property type="entry name" value="MTHFR"/>
    <property type="match status" value="1"/>
</dbReference>
<dbReference type="AlphaFoldDB" id="A0AAJ5ZE44"/>
<evidence type="ECO:0000256" key="6">
    <source>
        <dbReference type="ARBA" id="ARBA00022827"/>
    </source>
</evidence>
<reference evidence="13 14" key="1">
    <citation type="submission" date="2019-11" db="EMBL/GenBank/DDBJ databases">
        <authorList>
            <person name="Cho J.-C."/>
        </authorList>
    </citation>
    <scope>NUCLEOTIDE SEQUENCE [LARGE SCALE GENOMIC DNA]</scope>
    <source>
        <strain evidence="12 13">JH1073</strain>
        <strain evidence="11 14">JH702</strain>
    </source>
</reference>
<dbReference type="PROSITE" id="PS50970">
    <property type="entry name" value="HCY"/>
    <property type="match status" value="1"/>
</dbReference>
<keyword evidence="4" id="KW-0285">Flavoprotein</keyword>
<evidence type="ECO:0000256" key="8">
    <source>
        <dbReference type="PROSITE-ProRule" id="PRU00333"/>
    </source>
</evidence>
<reference evidence="12" key="2">
    <citation type="journal article" date="2023" name="Nat. Commun.">
        <title>Cultivation of marine bacteria of the SAR202 clade.</title>
        <authorList>
            <person name="Lim Y."/>
            <person name="Seo J.H."/>
            <person name="Giovannoni S.J."/>
            <person name="Kang I."/>
            <person name="Cho J.C."/>
        </authorList>
    </citation>
    <scope>NUCLEOTIDE SEQUENCE</scope>
    <source>
        <strain evidence="12">JH1073</strain>
    </source>
</reference>
<keyword evidence="8" id="KW-0862">Zinc</keyword>
<dbReference type="EMBL" id="WMBE01000001">
    <property type="protein sequence ID" value="MDG0866021.1"/>
    <property type="molecule type" value="Genomic_DNA"/>
</dbReference>
<dbReference type="RefSeq" id="WP_342822755.1">
    <property type="nucleotide sequence ID" value="NZ_CP046146.1"/>
</dbReference>
<evidence type="ECO:0000313" key="11">
    <source>
        <dbReference type="EMBL" id="MDG0866021.1"/>
    </source>
</evidence>
<dbReference type="GO" id="GO:0006555">
    <property type="term" value="P:methionine metabolic process"/>
    <property type="evidence" value="ECO:0007669"/>
    <property type="project" value="InterPro"/>
</dbReference>
<dbReference type="InterPro" id="IPR003726">
    <property type="entry name" value="HCY_dom"/>
</dbReference>
<accession>A0AAJ5ZE44</accession>
<dbReference type="GO" id="GO:0032259">
    <property type="term" value="P:methylation"/>
    <property type="evidence" value="ECO:0007669"/>
    <property type="project" value="UniProtKB-KW"/>
</dbReference>
<evidence type="ECO:0000256" key="9">
    <source>
        <dbReference type="SAM" id="MobiDB-lite"/>
    </source>
</evidence>
<organism evidence="12 13">
    <name type="scientific">Candidatus Lucifugimonas marina</name>
    <dbReference type="NCBI Taxonomy" id="3038979"/>
    <lineage>
        <taxon>Bacteria</taxon>
        <taxon>Bacillati</taxon>
        <taxon>Chloroflexota</taxon>
        <taxon>Dehalococcoidia</taxon>
        <taxon>SAR202 cluster</taxon>
        <taxon>Candidatus Lucifugimonadales</taxon>
        <taxon>Candidatus Lucifugimonadaceae</taxon>
        <taxon>Candidatus Lucifugimonas</taxon>
    </lineage>
</organism>
<dbReference type="SUPFAM" id="SSF82282">
    <property type="entry name" value="Homocysteine S-methyltransferase"/>
    <property type="match status" value="1"/>
</dbReference>
<keyword evidence="3 8" id="KW-0489">Methyltransferase</keyword>
<reference evidence="13" key="3">
    <citation type="submission" date="2023-06" db="EMBL/GenBank/DDBJ databases">
        <title>Pangenomics reveal diversification of enzyme families and niche specialization in globally abundant SAR202 bacteria.</title>
        <authorList>
            <person name="Saw J.H.W."/>
        </authorList>
    </citation>
    <scope>NUCLEOTIDE SEQUENCE [LARGE SCALE GENOMIC DNA]</scope>
    <source>
        <strain evidence="13">JH1073</strain>
    </source>
</reference>
<feature type="binding site" evidence="8">
    <location>
        <position position="284"/>
    </location>
    <ligand>
        <name>Zn(2+)</name>
        <dbReference type="ChEBI" id="CHEBI:29105"/>
    </ligand>
</feature>
<evidence type="ECO:0000256" key="5">
    <source>
        <dbReference type="ARBA" id="ARBA00022679"/>
    </source>
</evidence>
<gene>
    <name evidence="11" type="ORF">GKO46_02920</name>
    <name evidence="12" type="ORF">GKO48_06340</name>
</gene>
<keyword evidence="8" id="KW-0479">Metal-binding</keyword>
<comment type="cofactor">
    <cofactor evidence="8">
        <name>Zn(2+)</name>
        <dbReference type="ChEBI" id="CHEBI:29105"/>
    </cofactor>
</comment>
<evidence type="ECO:0000313" key="14">
    <source>
        <dbReference type="Proteomes" id="UP001321249"/>
    </source>
</evidence>
<keyword evidence="13" id="KW-1185">Reference proteome</keyword>
<evidence type="ECO:0000259" key="10">
    <source>
        <dbReference type="PROSITE" id="PS50970"/>
    </source>
</evidence>
<feature type="binding site" evidence="8">
    <location>
        <position position="283"/>
    </location>
    <ligand>
        <name>Zn(2+)</name>
        <dbReference type="ChEBI" id="CHEBI:29105"/>
    </ligand>
</feature>
<dbReference type="GO" id="GO:0004489">
    <property type="term" value="F:methylenetetrahydrofolate reductase [NAD(P)H] activity"/>
    <property type="evidence" value="ECO:0007669"/>
    <property type="project" value="InterPro"/>
</dbReference>
<dbReference type="InterPro" id="IPR003171">
    <property type="entry name" value="Mehydrof_redctse-like"/>
</dbReference>
<feature type="binding site" evidence="8">
    <location>
        <position position="214"/>
    </location>
    <ligand>
        <name>Zn(2+)</name>
        <dbReference type="ChEBI" id="CHEBI:29105"/>
    </ligand>
</feature>
<dbReference type="InterPro" id="IPR036589">
    <property type="entry name" value="HCY_dom_sf"/>
</dbReference>
<comment type="cofactor">
    <cofactor evidence="1">
        <name>FAD</name>
        <dbReference type="ChEBI" id="CHEBI:57692"/>
    </cofactor>
</comment>
<dbReference type="Proteomes" id="UP001219901">
    <property type="component" value="Chromosome"/>
</dbReference>
<dbReference type="PANTHER" id="PTHR11103:SF18">
    <property type="entry name" value="SLR1189 PROTEIN"/>
    <property type="match status" value="1"/>
</dbReference>
<evidence type="ECO:0000313" key="13">
    <source>
        <dbReference type="Proteomes" id="UP001219901"/>
    </source>
</evidence>
<dbReference type="EMBL" id="CP046147">
    <property type="protein sequence ID" value="WFG39250.1"/>
    <property type="molecule type" value="Genomic_DNA"/>
</dbReference>
<proteinExistence type="predicted"/>
<keyword evidence="5 8" id="KW-0808">Transferase</keyword>
<sequence>MSAAKQSFLESLRVGTNLADGGIGSLIFQLTGRLASPEFGYETLNLRNPELIKGIYASSLTAGATILTTNTFAANESELAEAGVSEQLASINASAVEIAREAIDEYISEYSPPDTSFYVIGSIGPGASSVEDYKSQLEVLISSGIDAILLETFSDIETLLTLTQTISSMPEAPPVIAHGALDPGVGEHHSWPLEPSEFVAQAFRAGAAVAGINCVAPWAAAAFVDAAKQSPAVASGEILLSAMPNAGGFERIGHRFLARANPEYMGTLARQLGDSGASLVGGCCEVHPEHIREMSAYLKSRTSSAGSVGNDRSHDMQARKMDKTDERRTNGNFSRKILDGDFTISVEMVAPTGTDLKALDLRAKMVRDLVDENLADAVDITDGSRGLPLVPPGDLVELIRGRLDWHTSDELEFIAHFAGRDLNTLAVQSRLMGYHLRGIRNVLFITGDPPKMSPTYPRSTAVFDMNSVQMIRSTANQLNSGRDFGGSSLGKGSESGTKFTIGTGFEPEAINMALETERLEAKIDAGADYVMTQPVFDSAAMSSIEPFRQSIAVLPGVMVLRSKAHAERIAQVPGVNLPTSIIENFERYESKEDQAKFGIELAVNQAHSYRSEAWAGIYLMSPASFGAAKQVLKTLAE</sequence>
<dbReference type="Gene3D" id="3.20.20.220">
    <property type="match status" value="1"/>
</dbReference>